<evidence type="ECO:0000313" key="2">
    <source>
        <dbReference type="Proteomes" id="UP001152747"/>
    </source>
</evidence>
<proteinExistence type="predicted"/>
<accession>A0A9P1IXV1</accession>
<comment type="caution">
    <text evidence="1">The sequence shown here is derived from an EMBL/GenBank/DDBJ whole genome shotgun (WGS) entry which is preliminary data.</text>
</comment>
<reference evidence="1" key="1">
    <citation type="submission" date="2022-11" db="EMBL/GenBank/DDBJ databases">
        <authorList>
            <person name="Kikuchi T."/>
        </authorList>
    </citation>
    <scope>NUCLEOTIDE SEQUENCE</scope>
    <source>
        <strain evidence="1">PS1010</strain>
    </source>
</reference>
<keyword evidence="2" id="KW-1185">Reference proteome</keyword>
<name>A0A9P1IXV1_9PELO</name>
<gene>
    <name evidence="1" type="ORF">CAMP_LOCUS14774</name>
</gene>
<dbReference type="AlphaFoldDB" id="A0A9P1IXV1"/>
<sequence>MREMEEIQRVMKKTNWTGEYFAGVIRKYVPRDKISHSFLEELKEENAGKILEIIYMKDVIAKCMENSPEMQAVYESPQKLLFYLFKYQGFSNSSFYFASGLNFQNEPVILAEKVSNGQYRKFVSKEDSLSTLYQKHENESYLDLYAGELKKRILNQIGSQLNYSTFTLVDQNAEIFKNKKRADIERFMHEVYDWDYSLQTFFRDANWFHDKYPVLRCFQDEEKENHLLIAKEVENVLNISMKLRYKSKFPIGLVRVETDEERKLGIVRTLEFKQLEKILNVLKLERSDLFIVPCPIEIVGKVHQVPIPTPYGTFCKLASWSFFELFDELSFGMDLFKGVKPENIRIIQKWFEDLLTDTGVFSTKRGYRYFIETWKLDEIYEKAYNELRILITEPIPRFNYREAFNRKGALTELSKFTENLELKDKQEIDENMRKRIWKEIGDCIKANEVIQVYNESMWDYMSRRVAKMSVFMEIQGFIDVYGPESYEKQKITFTQHSELFKNAFMKFLPNIPFEPILTEKEMIAYIRRGMGKDGATEYIVDTPDETCLKWTLKFMPLFIERCPKNGEIYVKRKANPGDLPAELFENCEKLSESEVSELYERLTRLLTKSPNEADRQKINDLLENFNRFLK</sequence>
<protein>
    <submittedName>
        <fullName evidence="1">Uncharacterized protein</fullName>
    </submittedName>
</protein>
<organism evidence="1 2">
    <name type="scientific">Caenorhabditis angaria</name>
    <dbReference type="NCBI Taxonomy" id="860376"/>
    <lineage>
        <taxon>Eukaryota</taxon>
        <taxon>Metazoa</taxon>
        <taxon>Ecdysozoa</taxon>
        <taxon>Nematoda</taxon>
        <taxon>Chromadorea</taxon>
        <taxon>Rhabditida</taxon>
        <taxon>Rhabditina</taxon>
        <taxon>Rhabditomorpha</taxon>
        <taxon>Rhabditoidea</taxon>
        <taxon>Rhabditidae</taxon>
        <taxon>Peloderinae</taxon>
        <taxon>Caenorhabditis</taxon>
    </lineage>
</organism>
<dbReference type="EMBL" id="CANHGI010000005">
    <property type="protein sequence ID" value="CAI5452137.1"/>
    <property type="molecule type" value="Genomic_DNA"/>
</dbReference>
<evidence type="ECO:0000313" key="1">
    <source>
        <dbReference type="EMBL" id="CAI5452137.1"/>
    </source>
</evidence>
<dbReference type="Proteomes" id="UP001152747">
    <property type="component" value="Unassembled WGS sequence"/>
</dbReference>